<dbReference type="Proteomes" id="UP000827724">
    <property type="component" value="Unassembled WGS sequence"/>
</dbReference>
<comment type="caution">
    <text evidence="1">The sequence shown here is derived from an EMBL/GenBank/DDBJ whole genome shotgun (WGS) entry which is preliminary data.</text>
</comment>
<protein>
    <submittedName>
        <fullName evidence="1">O-methyltransferase</fullName>
    </submittedName>
</protein>
<evidence type="ECO:0000313" key="1">
    <source>
        <dbReference type="EMBL" id="KAH6609932.1"/>
    </source>
</evidence>
<proteinExistence type="predicted"/>
<reference evidence="1" key="1">
    <citation type="submission" date="2021-08" db="EMBL/GenBank/DDBJ databases">
        <title>Chromosome-Level Trichoderma cornu-damae using Hi-C Data.</title>
        <authorList>
            <person name="Kim C.S."/>
        </authorList>
    </citation>
    <scope>NUCLEOTIDE SEQUENCE</scope>
    <source>
        <strain evidence="1">KA19-0412C</strain>
    </source>
</reference>
<sequence length="127" mass="13850">MGISSAKPTAESSVDRLTTLSRNIEEKTRVLTDALRTKGLEAPSYRADGLSDIPLTEVDREAIKARQEIVELAKELHDLVLGPRESLKNMAWGAICELKVAEAVPLTGSISYRDLAAEAKFGQIDQV</sequence>
<keyword evidence="2" id="KW-1185">Reference proteome</keyword>
<organism evidence="1 2">
    <name type="scientific">Trichoderma cornu-damae</name>
    <dbReference type="NCBI Taxonomy" id="654480"/>
    <lineage>
        <taxon>Eukaryota</taxon>
        <taxon>Fungi</taxon>
        <taxon>Dikarya</taxon>
        <taxon>Ascomycota</taxon>
        <taxon>Pezizomycotina</taxon>
        <taxon>Sordariomycetes</taxon>
        <taxon>Hypocreomycetidae</taxon>
        <taxon>Hypocreales</taxon>
        <taxon>Hypocreaceae</taxon>
        <taxon>Trichoderma</taxon>
    </lineage>
</organism>
<accession>A0A9P8QWG5</accession>
<gene>
    <name evidence="1" type="ORF">Trco_003278</name>
</gene>
<evidence type="ECO:0000313" key="2">
    <source>
        <dbReference type="Proteomes" id="UP000827724"/>
    </source>
</evidence>
<dbReference type="OrthoDB" id="1606438at2759"/>
<dbReference type="AlphaFoldDB" id="A0A9P8QWG5"/>
<dbReference type="EMBL" id="JAIWOZ010000002">
    <property type="protein sequence ID" value="KAH6609932.1"/>
    <property type="molecule type" value="Genomic_DNA"/>
</dbReference>
<name>A0A9P8QWG5_9HYPO</name>